<keyword evidence="2" id="KW-0813">Transport</keyword>
<dbReference type="InterPro" id="IPR001494">
    <property type="entry name" value="Importin-beta_N"/>
</dbReference>
<dbReference type="eggNOG" id="KOG2023">
    <property type="taxonomic scope" value="Eukaryota"/>
</dbReference>
<keyword evidence="5" id="KW-0653">Protein transport</keyword>
<proteinExistence type="predicted"/>
<dbReference type="Gene3D" id="1.25.10.10">
    <property type="entry name" value="Leucine-rich Repeat Variant"/>
    <property type="match status" value="3"/>
</dbReference>
<feature type="domain" description="Importin N-terminal" evidence="7">
    <location>
        <begin position="35"/>
        <end position="92"/>
    </location>
</feature>
<dbReference type="eggNOG" id="KOG1740">
    <property type="taxonomic scope" value="Eukaryota"/>
</dbReference>
<dbReference type="Gramene" id="OMERI04G25710.1">
    <property type="protein sequence ID" value="OMERI04G25710.1"/>
    <property type="gene ID" value="OMERI04G25710"/>
</dbReference>
<feature type="compositionally biased region" description="Acidic residues" evidence="6">
    <location>
        <begin position="159"/>
        <end position="172"/>
    </location>
</feature>
<evidence type="ECO:0000313" key="9">
    <source>
        <dbReference type="Proteomes" id="UP000008021"/>
    </source>
</evidence>
<dbReference type="InterPro" id="IPR016024">
    <property type="entry name" value="ARM-type_fold"/>
</dbReference>
<accession>A0A0E0DKH5</accession>
<dbReference type="HOGENOM" id="CLU_730326_0_0_1"/>
<evidence type="ECO:0000256" key="3">
    <source>
        <dbReference type="ARBA" id="ARBA00022490"/>
    </source>
</evidence>
<evidence type="ECO:0000256" key="1">
    <source>
        <dbReference type="ARBA" id="ARBA00004496"/>
    </source>
</evidence>
<dbReference type="STRING" id="40149.A0A0E0DKH5"/>
<dbReference type="InterPro" id="IPR040122">
    <property type="entry name" value="Importin_beta"/>
</dbReference>
<dbReference type="EnsemblPlants" id="OMERI04G25710.1">
    <property type="protein sequence ID" value="OMERI04G25710.1"/>
    <property type="gene ID" value="OMERI04G25710"/>
</dbReference>
<keyword evidence="3" id="KW-0963">Cytoplasm</keyword>
<feature type="region of interest" description="Disordered" evidence="6">
    <location>
        <begin position="159"/>
        <end position="202"/>
    </location>
</feature>
<organism evidence="8">
    <name type="scientific">Oryza meridionalis</name>
    <dbReference type="NCBI Taxonomy" id="40149"/>
    <lineage>
        <taxon>Eukaryota</taxon>
        <taxon>Viridiplantae</taxon>
        <taxon>Streptophyta</taxon>
        <taxon>Embryophyta</taxon>
        <taxon>Tracheophyta</taxon>
        <taxon>Spermatophyta</taxon>
        <taxon>Magnoliopsida</taxon>
        <taxon>Liliopsida</taxon>
        <taxon>Poales</taxon>
        <taxon>Poaceae</taxon>
        <taxon>BOP clade</taxon>
        <taxon>Oryzoideae</taxon>
        <taxon>Oryzeae</taxon>
        <taxon>Oryzinae</taxon>
        <taxon>Oryza</taxon>
    </lineage>
</organism>
<dbReference type="InterPro" id="IPR011989">
    <property type="entry name" value="ARM-like"/>
</dbReference>
<feature type="compositionally biased region" description="Basic and acidic residues" evidence="6">
    <location>
        <begin position="173"/>
        <end position="182"/>
    </location>
</feature>
<comment type="subcellular location">
    <subcellularLocation>
        <location evidence="1">Cytoplasm</location>
    </subcellularLocation>
</comment>
<dbReference type="GO" id="GO:0031267">
    <property type="term" value="F:small GTPase binding"/>
    <property type="evidence" value="ECO:0007669"/>
    <property type="project" value="InterPro"/>
</dbReference>
<dbReference type="GO" id="GO:0005737">
    <property type="term" value="C:cytoplasm"/>
    <property type="evidence" value="ECO:0007669"/>
    <property type="project" value="UniProtKB-SubCell"/>
</dbReference>
<sequence>MAAAALWQPQEEGLREICTLLDAHTSPNSDQARIWQQLQHYSQFPDFNNYLVFLLARGEGKSFEVRQAAGLLLKNNLRATFSSMPPASQQYICEDVPEELDVDVPGLPERPINVFMPRLLQALYMSMDQYLQGLFNLAKDPSADVRKLTLLSNMSYSDDDESLADAEVEDESFPDRDQDLKPRFHASRLHGSETGEDDQNLARTDDDAWKEREAAVLSIGAIAEGCITGLYPHLPQEAAEELRRNLRILYDALGTLADAVGAELNQALGPGFSQFAEPVFQRCINLIQSQHLAKVDPAAAGALYDKEFIVCALDLLSGLAEGLGAGIESLVCPIHLHPRLQEFLNVAAKQLNPQCVKEAVSVANNACWAIGELAIKDTR</sequence>
<evidence type="ECO:0000313" key="8">
    <source>
        <dbReference type="EnsemblPlants" id="OMERI04G25710.1"/>
    </source>
</evidence>
<evidence type="ECO:0000256" key="5">
    <source>
        <dbReference type="ARBA" id="ARBA00022927"/>
    </source>
</evidence>
<reference evidence="8" key="1">
    <citation type="submission" date="2015-04" db="UniProtKB">
        <authorList>
            <consortium name="EnsemblPlants"/>
        </authorList>
    </citation>
    <scope>IDENTIFICATION</scope>
</reference>
<name>A0A0E0DKH5_9ORYZ</name>
<keyword evidence="9" id="KW-1185">Reference proteome</keyword>
<evidence type="ECO:0000256" key="6">
    <source>
        <dbReference type="SAM" id="MobiDB-lite"/>
    </source>
</evidence>
<dbReference type="AlphaFoldDB" id="A0A0E0DKH5"/>
<keyword evidence="4" id="KW-0677">Repeat</keyword>
<dbReference type="SUPFAM" id="SSF48371">
    <property type="entry name" value="ARM repeat"/>
    <property type="match status" value="1"/>
</dbReference>
<dbReference type="GO" id="GO:0006606">
    <property type="term" value="P:protein import into nucleus"/>
    <property type="evidence" value="ECO:0007669"/>
    <property type="project" value="InterPro"/>
</dbReference>
<dbReference type="Proteomes" id="UP000008021">
    <property type="component" value="Chromosome 4"/>
</dbReference>
<dbReference type="PANTHER" id="PTHR10527">
    <property type="entry name" value="IMPORTIN BETA"/>
    <property type="match status" value="1"/>
</dbReference>
<evidence type="ECO:0000256" key="4">
    <source>
        <dbReference type="ARBA" id="ARBA00022737"/>
    </source>
</evidence>
<evidence type="ECO:0000259" key="7">
    <source>
        <dbReference type="Pfam" id="PF03810"/>
    </source>
</evidence>
<reference evidence="8" key="2">
    <citation type="submission" date="2018-05" db="EMBL/GenBank/DDBJ databases">
        <title>OmerRS3 (Oryza meridionalis Reference Sequence Version 3).</title>
        <authorList>
            <person name="Zhang J."/>
            <person name="Kudrna D."/>
            <person name="Lee S."/>
            <person name="Talag J."/>
            <person name="Welchert J."/>
            <person name="Wing R.A."/>
        </authorList>
    </citation>
    <scope>NUCLEOTIDE SEQUENCE [LARGE SCALE GENOMIC DNA]</scope>
    <source>
        <strain evidence="8">cv. OR44</strain>
    </source>
</reference>
<evidence type="ECO:0000256" key="2">
    <source>
        <dbReference type="ARBA" id="ARBA00022448"/>
    </source>
</evidence>
<protein>
    <recommendedName>
        <fullName evidence="7">Importin N-terminal domain-containing protein</fullName>
    </recommendedName>
</protein>
<dbReference type="Pfam" id="PF03810">
    <property type="entry name" value="IBN_N"/>
    <property type="match status" value="1"/>
</dbReference>